<organism evidence="2 3">
    <name type="scientific">Solanum verrucosum</name>
    <dbReference type="NCBI Taxonomy" id="315347"/>
    <lineage>
        <taxon>Eukaryota</taxon>
        <taxon>Viridiplantae</taxon>
        <taxon>Streptophyta</taxon>
        <taxon>Embryophyta</taxon>
        <taxon>Tracheophyta</taxon>
        <taxon>Spermatophyta</taxon>
        <taxon>Magnoliopsida</taxon>
        <taxon>eudicotyledons</taxon>
        <taxon>Gunneridae</taxon>
        <taxon>Pentapetalae</taxon>
        <taxon>asterids</taxon>
        <taxon>lamiids</taxon>
        <taxon>Solanales</taxon>
        <taxon>Solanaceae</taxon>
        <taxon>Solanoideae</taxon>
        <taxon>Solaneae</taxon>
        <taxon>Solanum</taxon>
    </lineage>
</organism>
<dbReference type="PANTHER" id="PTHR48475:SF1">
    <property type="entry name" value="RNASE H TYPE-1 DOMAIN-CONTAINING PROTEIN"/>
    <property type="match status" value="1"/>
</dbReference>
<evidence type="ECO:0000313" key="3">
    <source>
        <dbReference type="Proteomes" id="UP001234989"/>
    </source>
</evidence>
<protein>
    <recommendedName>
        <fullName evidence="1">Reverse transcriptase/retrotransposon-derived protein RNase H-like domain-containing protein</fullName>
    </recommendedName>
</protein>
<name>A0AAF0Q303_SOLVR</name>
<dbReference type="Gene3D" id="3.10.20.370">
    <property type="match status" value="1"/>
</dbReference>
<feature type="domain" description="Reverse transcriptase/retrotransposon-derived protein RNase H-like" evidence="1">
    <location>
        <begin position="28"/>
        <end position="117"/>
    </location>
</feature>
<dbReference type="PANTHER" id="PTHR48475">
    <property type="entry name" value="RIBONUCLEASE H"/>
    <property type="match status" value="1"/>
</dbReference>
<evidence type="ECO:0000313" key="2">
    <source>
        <dbReference type="EMBL" id="WMV13860.1"/>
    </source>
</evidence>
<dbReference type="Pfam" id="PF17919">
    <property type="entry name" value="RT_RNaseH_2"/>
    <property type="match status" value="1"/>
</dbReference>
<keyword evidence="3" id="KW-1185">Reference proteome</keyword>
<dbReference type="InterPro" id="IPR041577">
    <property type="entry name" value="RT_RNaseH_2"/>
</dbReference>
<dbReference type="InterPro" id="IPR043502">
    <property type="entry name" value="DNA/RNA_pol_sf"/>
</dbReference>
<gene>
    <name evidence="2" type="ORF">MTR67_007245</name>
</gene>
<reference evidence="2" key="1">
    <citation type="submission" date="2023-08" db="EMBL/GenBank/DDBJ databases">
        <title>A de novo genome assembly of Solanum verrucosum Schlechtendal, a Mexican diploid species geographically isolated from the other diploid A-genome species in potato relatives.</title>
        <authorList>
            <person name="Hosaka K."/>
        </authorList>
    </citation>
    <scope>NUCLEOTIDE SEQUENCE</scope>
    <source>
        <tissue evidence="2">Young leaves</tissue>
    </source>
</reference>
<evidence type="ECO:0000259" key="1">
    <source>
        <dbReference type="Pfam" id="PF17919"/>
    </source>
</evidence>
<dbReference type="Proteomes" id="UP001234989">
    <property type="component" value="Chromosome 2"/>
</dbReference>
<proteinExistence type="predicted"/>
<dbReference type="AlphaFoldDB" id="A0AAF0Q303"/>
<dbReference type="EMBL" id="CP133613">
    <property type="protein sequence ID" value="WMV13860.1"/>
    <property type="molecule type" value="Genomic_DNA"/>
</dbReference>
<accession>A0AAF0Q303</accession>
<sequence length="139" mass="15738">MLMETIPPLSTTKFQTIELRIPKPFRGDAFKIIKSYLAKPPVLAAPILGKPLVLYIAAQERFVGALLAQENSEGKENSLYYLSRTMTPNELNYSPIEKLCLALVFSIQKMKHYFQAHVVRLISRANPIKFVMSKPVLSD</sequence>
<dbReference type="SUPFAM" id="SSF56672">
    <property type="entry name" value="DNA/RNA polymerases"/>
    <property type="match status" value="1"/>
</dbReference>